<keyword evidence="3" id="KW-0949">S-adenosyl-L-methionine</keyword>
<dbReference type="PANTHER" id="PTHR30481:SF4">
    <property type="entry name" value="SITE-SPECIFIC DNA-METHYLTRANSFERASE (ADENINE-SPECIFIC)"/>
    <property type="match status" value="1"/>
</dbReference>
<evidence type="ECO:0000256" key="1">
    <source>
        <dbReference type="ARBA" id="ARBA00022603"/>
    </source>
</evidence>
<dbReference type="EMBL" id="LAZR01066333">
    <property type="protein sequence ID" value="KKK53782.1"/>
    <property type="molecule type" value="Genomic_DNA"/>
</dbReference>
<name>A0A0F8WAE8_9ZZZZ</name>
<evidence type="ECO:0000256" key="2">
    <source>
        <dbReference type="ARBA" id="ARBA00022679"/>
    </source>
</evidence>
<dbReference type="GO" id="GO:0009307">
    <property type="term" value="P:DNA restriction-modification system"/>
    <property type="evidence" value="ECO:0007669"/>
    <property type="project" value="InterPro"/>
</dbReference>
<dbReference type="PANTHER" id="PTHR30481">
    <property type="entry name" value="DNA ADENINE METHYLASE"/>
    <property type="match status" value="1"/>
</dbReference>
<keyword evidence="1" id="KW-0489">Methyltransferase</keyword>
<dbReference type="GO" id="GO:1904047">
    <property type="term" value="F:S-adenosyl-L-methionine binding"/>
    <property type="evidence" value="ECO:0007669"/>
    <property type="project" value="TreeGrafter"/>
</dbReference>
<dbReference type="GO" id="GO:0009007">
    <property type="term" value="F:site-specific DNA-methyltransferase (adenine-specific) activity"/>
    <property type="evidence" value="ECO:0007669"/>
    <property type="project" value="UniProtKB-EC"/>
</dbReference>
<accession>A0A0F8WAE8</accession>
<gene>
    <name evidence="4" type="ORF">LCGC14_3091300</name>
</gene>
<evidence type="ECO:0008006" key="5">
    <source>
        <dbReference type="Google" id="ProtNLM"/>
    </source>
</evidence>
<dbReference type="SUPFAM" id="SSF53335">
    <property type="entry name" value="S-adenosyl-L-methionine-dependent methyltransferases"/>
    <property type="match status" value="1"/>
</dbReference>
<organism evidence="4">
    <name type="scientific">marine sediment metagenome</name>
    <dbReference type="NCBI Taxonomy" id="412755"/>
    <lineage>
        <taxon>unclassified sequences</taxon>
        <taxon>metagenomes</taxon>
        <taxon>ecological metagenomes</taxon>
    </lineage>
</organism>
<dbReference type="GO" id="GO:0032259">
    <property type="term" value="P:methylation"/>
    <property type="evidence" value="ECO:0007669"/>
    <property type="project" value="UniProtKB-KW"/>
</dbReference>
<evidence type="ECO:0000313" key="4">
    <source>
        <dbReference type="EMBL" id="KKK53782.1"/>
    </source>
</evidence>
<feature type="non-terminal residue" evidence="4">
    <location>
        <position position="1"/>
    </location>
</feature>
<dbReference type="GO" id="GO:0043565">
    <property type="term" value="F:sequence-specific DNA binding"/>
    <property type="evidence" value="ECO:0007669"/>
    <property type="project" value="TreeGrafter"/>
</dbReference>
<protein>
    <recommendedName>
        <fullName evidence="5">DNA adenine methylase</fullName>
    </recommendedName>
</protein>
<sequence>TPAQDWANYPDALGALIERLKGVVIENRAASACMAQHDNPETLHYVDPPYLPETRSTKTKNGERYHAYAHELTAEDHGDLLAYIQDLRGMVVLSGYPSALYDAALLPTWFRVERKALADGTRERTEVL</sequence>
<evidence type="ECO:0000256" key="3">
    <source>
        <dbReference type="ARBA" id="ARBA00022691"/>
    </source>
</evidence>
<dbReference type="InterPro" id="IPR029063">
    <property type="entry name" value="SAM-dependent_MTases_sf"/>
</dbReference>
<comment type="caution">
    <text evidence="4">The sequence shown here is derived from an EMBL/GenBank/DDBJ whole genome shotgun (WGS) entry which is preliminary data.</text>
</comment>
<dbReference type="Gene3D" id="3.40.50.150">
    <property type="entry name" value="Vaccinia Virus protein VP39"/>
    <property type="match status" value="1"/>
</dbReference>
<proteinExistence type="predicted"/>
<reference evidence="4" key="1">
    <citation type="journal article" date="2015" name="Nature">
        <title>Complex archaea that bridge the gap between prokaryotes and eukaryotes.</title>
        <authorList>
            <person name="Spang A."/>
            <person name="Saw J.H."/>
            <person name="Jorgensen S.L."/>
            <person name="Zaremba-Niedzwiedzka K."/>
            <person name="Martijn J."/>
            <person name="Lind A.E."/>
            <person name="van Eijk R."/>
            <person name="Schleper C."/>
            <person name="Guy L."/>
            <person name="Ettema T.J."/>
        </authorList>
    </citation>
    <scope>NUCLEOTIDE SEQUENCE</scope>
</reference>
<dbReference type="InterPro" id="IPR012327">
    <property type="entry name" value="MeTrfase_D12"/>
</dbReference>
<dbReference type="AlphaFoldDB" id="A0A0F8WAE8"/>
<dbReference type="GO" id="GO:0006298">
    <property type="term" value="P:mismatch repair"/>
    <property type="evidence" value="ECO:0007669"/>
    <property type="project" value="TreeGrafter"/>
</dbReference>
<keyword evidence="2" id="KW-0808">Transferase</keyword>